<dbReference type="InterPro" id="IPR051014">
    <property type="entry name" value="Cation_Transport_ATPase_IB"/>
</dbReference>
<dbReference type="NCBIfam" id="TIGR01525">
    <property type="entry name" value="ATPase-IB_hvy"/>
    <property type="match status" value="1"/>
</dbReference>
<keyword evidence="8" id="KW-1003">Cell membrane</keyword>
<reference evidence="11" key="1">
    <citation type="journal article" date="2019" name="Int. J. Syst. Evol. Microbiol.">
        <title>The Global Catalogue of Microorganisms (GCM) 10K type strain sequencing project: providing services to taxonomists for standard genome sequencing and annotation.</title>
        <authorList>
            <consortium name="The Broad Institute Genomics Platform"/>
            <consortium name="The Broad Institute Genome Sequencing Center for Infectious Disease"/>
            <person name="Wu L."/>
            <person name="Ma J."/>
        </authorList>
    </citation>
    <scope>NUCLEOTIDE SEQUENCE [LARGE SCALE GENOMIC DNA]</scope>
    <source>
        <strain evidence="11">CCUG 56698</strain>
    </source>
</reference>
<dbReference type="PANTHER" id="PTHR48085:SF5">
    <property type="entry name" value="CADMIUM_ZINC-TRANSPORTING ATPASE HMA4-RELATED"/>
    <property type="match status" value="1"/>
</dbReference>
<keyword evidence="5" id="KW-1278">Translocase</keyword>
<dbReference type="PROSITE" id="PS00154">
    <property type="entry name" value="ATPASE_E1_E2"/>
    <property type="match status" value="1"/>
</dbReference>
<dbReference type="SUPFAM" id="SSF81653">
    <property type="entry name" value="Calcium ATPase, transduction domain A"/>
    <property type="match status" value="1"/>
</dbReference>
<dbReference type="Gene3D" id="3.40.50.1000">
    <property type="entry name" value="HAD superfamily/HAD-like"/>
    <property type="match status" value="1"/>
</dbReference>
<dbReference type="RefSeq" id="WP_380975667.1">
    <property type="nucleotide sequence ID" value="NZ_JBHTEF010000001.1"/>
</dbReference>
<dbReference type="SFLD" id="SFLDS00003">
    <property type="entry name" value="Haloacid_Dehalogenase"/>
    <property type="match status" value="1"/>
</dbReference>
<dbReference type="Gene3D" id="2.70.150.10">
    <property type="entry name" value="Calcium-transporting ATPase, cytoplasmic transduction domain A"/>
    <property type="match status" value="1"/>
</dbReference>
<dbReference type="InterPro" id="IPR008250">
    <property type="entry name" value="ATPase_P-typ_transduc_dom_A_sf"/>
</dbReference>
<dbReference type="SFLD" id="SFLDG00002">
    <property type="entry name" value="C1.7:_P-type_atpase_like"/>
    <property type="match status" value="1"/>
</dbReference>
<evidence type="ECO:0000313" key="10">
    <source>
        <dbReference type="EMBL" id="MFC7581941.1"/>
    </source>
</evidence>
<feature type="domain" description="P-type ATPase A" evidence="9">
    <location>
        <begin position="147"/>
        <end position="245"/>
    </location>
</feature>
<evidence type="ECO:0000256" key="3">
    <source>
        <dbReference type="ARBA" id="ARBA00022692"/>
    </source>
</evidence>
<dbReference type="InterPro" id="IPR027256">
    <property type="entry name" value="P-typ_ATPase_IB"/>
</dbReference>
<dbReference type="InterPro" id="IPR044492">
    <property type="entry name" value="P_typ_ATPase_HD_dom"/>
</dbReference>
<feature type="transmembrane region" description="Helical" evidence="8">
    <location>
        <begin position="592"/>
        <end position="615"/>
    </location>
</feature>
<keyword evidence="11" id="KW-1185">Reference proteome</keyword>
<evidence type="ECO:0000313" key="11">
    <source>
        <dbReference type="Proteomes" id="UP001596527"/>
    </source>
</evidence>
<dbReference type="InterPro" id="IPR036412">
    <property type="entry name" value="HAD-like_sf"/>
</dbReference>
<evidence type="ECO:0000256" key="5">
    <source>
        <dbReference type="ARBA" id="ARBA00022967"/>
    </source>
</evidence>
<keyword evidence="6 8" id="KW-1133">Transmembrane helix</keyword>
<dbReference type="InterPro" id="IPR001757">
    <property type="entry name" value="P_typ_ATPase"/>
</dbReference>
<evidence type="ECO:0000256" key="7">
    <source>
        <dbReference type="ARBA" id="ARBA00023136"/>
    </source>
</evidence>
<proteinExistence type="inferred from homology"/>
<dbReference type="InterPro" id="IPR023299">
    <property type="entry name" value="ATPase_P-typ_cyto_dom_N"/>
</dbReference>
<protein>
    <submittedName>
        <fullName evidence="10">Heavy metal translocating P-type ATPase</fullName>
    </submittedName>
</protein>
<evidence type="ECO:0000256" key="2">
    <source>
        <dbReference type="ARBA" id="ARBA00006024"/>
    </source>
</evidence>
<accession>A0ABW2SP64</accession>
<feature type="transmembrane region" description="Helical" evidence="8">
    <location>
        <begin position="262"/>
        <end position="281"/>
    </location>
</feature>
<organism evidence="10 11">
    <name type="scientific">Schaalia naturae</name>
    <dbReference type="NCBI Taxonomy" id="635203"/>
    <lineage>
        <taxon>Bacteria</taxon>
        <taxon>Bacillati</taxon>
        <taxon>Actinomycetota</taxon>
        <taxon>Actinomycetes</taxon>
        <taxon>Actinomycetales</taxon>
        <taxon>Actinomycetaceae</taxon>
        <taxon>Schaalia</taxon>
    </lineage>
</organism>
<feature type="transmembrane region" description="Helical" evidence="8">
    <location>
        <begin position="287"/>
        <end position="312"/>
    </location>
</feature>
<keyword evidence="7 8" id="KW-0472">Membrane</keyword>
<feature type="transmembrane region" description="Helical" evidence="8">
    <location>
        <begin position="101"/>
        <end position="125"/>
    </location>
</feature>
<evidence type="ECO:0000256" key="8">
    <source>
        <dbReference type="RuleBase" id="RU362081"/>
    </source>
</evidence>
<dbReference type="Proteomes" id="UP001596527">
    <property type="component" value="Unassembled WGS sequence"/>
</dbReference>
<evidence type="ECO:0000256" key="4">
    <source>
        <dbReference type="ARBA" id="ARBA00022723"/>
    </source>
</evidence>
<comment type="similarity">
    <text evidence="2 8">Belongs to the cation transport ATPase (P-type) (TC 3.A.3) family. Type IB subfamily.</text>
</comment>
<dbReference type="InterPro" id="IPR023214">
    <property type="entry name" value="HAD_sf"/>
</dbReference>
<feature type="transmembrane region" description="Helical" evidence="8">
    <location>
        <begin position="39"/>
        <end position="58"/>
    </location>
</feature>
<dbReference type="SUPFAM" id="SSF56784">
    <property type="entry name" value="HAD-like"/>
    <property type="match status" value="1"/>
</dbReference>
<keyword evidence="3 8" id="KW-0812">Transmembrane</keyword>
<dbReference type="PRINTS" id="PR00120">
    <property type="entry name" value="HATPASE"/>
</dbReference>
<comment type="subcellular location">
    <subcellularLocation>
        <location evidence="1">Cell membrane</location>
        <topology evidence="1">Multi-pass membrane protein</topology>
    </subcellularLocation>
</comment>
<evidence type="ECO:0000256" key="1">
    <source>
        <dbReference type="ARBA" id="ARBA00004651"/>
    </source>
</evidence>
<dbReference type="EMBL" id="JBHTEF010000001">
    <property type="protein sequence ID" value="MFC7581941.1"/>
    <property type="molecule type" value="Genomic_DNA"/>
</dbReference>
<dbReference type="Pfam" id="PF00702">
    <property type="entry name" value="Hydrolase"/>
    <property type="match status" value="1"/>
</dbReference>
<keyword evidence="4 8" id="KW-0479">Metal-binding</keyword>
<dbReference type="PRINTS" id="PR00119">
    <property type="entry name" value="CATATPASE"/>
</dbReference>
<dbReference type="Gene3D" id="3.40.1110.10">
    <property type="entry name" value="Calcium-transporting ATPase, cytoplasmic domain N"/>
    <property type="match status" value="1"/>
</dbReference>
<name>A0ABW2SP64_9ACTO</name>
<evidence type="ECO:0000256" key="6">
    <source>
        <dbReference type="ARBA" id="ARBA00022989"/>
    </source>
</evidence>
<dbReference type="PANTHER" id="PTHR48085">
    <property type="entry name" value="CADMIUM/ZINC-TRANSPORTING ATPASE HMA2-RELATED"/>
    <property type="match status" value="1"/>
</dbReference>
<sequence length="653" mass="66809">MNAAGPVRAVVPVGAGPSSGAPGTGSGSSLWQRVDRADLARALCVAAAAVAASVLVAVGVPTVVVAVFSVAALVAGCWPILTEAWEDIRGRRMSMELSMLIAIAAAALIGEWVTALLITAFVLAAEILEDLSMDRGRDALTDLMAFLPAAVQVREGERAREIPLDDVRPGMVVSVAPGGRIPVDGRVLAGSTEVDQSRITGESLPVAAGVGDTVLAGSIALSGALEIRVDRAGEDSSYGQIIATVREAQASQAPVQRLADRLATWLVLIALAAAALTFLLTRDARSSISVVIVAGACGIAAGTPLAILASIARAARSGAFVKDGTHMEQLARVDTVMIDKTGTLTEGQARVVAARPAGRSRSDLLGLAASAEWHSEHPFGQAILRAARDAGAPTTPPDSSDYRPGLGITAMIDGAAVAVGNERLVPVPPAVPAGWGAPSFPETPQEGTTQVHVSVDGGYAGSIDLADRVRDGAAAAIADLRGMGLRVVMLTGDSQAVARHVAAAVGVDEVRAELLPDQKHSAIEAERAAGHSVAMVGDGVNDAPSLARADVGIAVGSGTDIARESSDVVLVSSDLRDLVETFRIARRARRIVMANFIGTLAVDALGMALAALGWLGPVAAALVHVGSESAFILNSARLIPPRAQAPREPSRPR</sequence>
<evidence type="ECO:0000259" key="9">
    <source>
        <dbReference type="Pfam" id="PF00122"/>
    </source>
</evidence>
<dbReference type="InterPro" id="IPR018303">
    <property type="entry name" value="ATPase_P-typ_P_site"/>
</dbReference>
<dbReference type="InterPro" id="IPR059000">
    <property type="entry name" value="ATPase_P-type_domA"/>
</dbReference>
<dbReference type="InterPro" id="IPR023298">
    <property type="entry name" value="ATPase_P-typ_TM_dom_sf"/>
</dbReference>
<dbReference type="SFLD" id="SFLDF00027">
    <property type="entry name" value="p-type_atpase"/>
    <property type="match status" value="1"/>
</dbReference>
<comment type="caution">
    <text evidence="10">The sequence shown here is derived from an EMBL/GenBank/DDBJ whole genome shotgun (WGS) entry which is preliminary data.</text>
</comment>
<dbReference type="SUPFAM" id="SSF81665">
    <property type="entry name" value="Calcium ATPase, transmembrane domain M"/>
    <property type="match status" value="1"/>
</dbReference>
<gene>
    <name evidence="10" type="ORF">ACFQWG_12120</name>
</gene>
<dbReference type="NCBIfam" id="TIGR01494">
    <property type="entry name" value="ATPase_P-type"/>
    <property type="match status" value="2"/>
</dbReference>
<keyword evidence="8" id="KW-0067">ATP-binding</keyword>
<dbReference type="Pfam" id="PF00122">
    <property type="entry name" value="E1-E2_ATPase"/>
    <property type="match status" value="1"/>
</dbReference>
<keyword evidence="8" id="KW-0547">Nucleotide-binding</keyword>